<sequence>MPDTIPELEEIKKLLRQEPRGLSILEISRELEIGRNVTAKYLSMLYAAGQVEVRRVAAAKLYTLAHRVPVSALLGLTSDLIVVLDRHLRVVLANGAFLAAFCPRRIDITGRSFEVFFPERSLPREIEKMTGTALRGHEGRCEIHRESDGSSVQFRAKFVPVVFEDGAPGVTVILEDVTREVEAARSLEKALEEKEALIHAIHYRIRNTLQTASSIMHLQTSQLNDPVARGAIRATEQQILALALAHEDLYLSQNSDRVRMEEYLTRLAGTLIGTYGVSPEKIAWTVRAPEIEMPLELAQFTGFLLTELITNVIQHAFPGSMTGTMEVTIDREQSGAYTVRVRDTGVGIPDGLAIAATTNPGLSTVRLLVERYLNGRITIERDSGTIVTITFGGDELLTPPPEVTSAGERA</sequence>
<evidence type="ECO:0000313" key="4">
    <source>
        <dbReference type="EMBL" id="MDV2480611.1"/>
    </source>
</evidence>
<organism evidence="4 5">
    <name type="scientific">Methanoculleus caldifontis</name>
    <dbReference type="NCBI Taxonomy" id="2651577"/>
    <lineage>
        <taxon>Archaea</taxon>
        <taxon>Methanobacteriati</taxon>
        <taxon>Methanobacteriota</taxon>
        <taxon>Stenosarchaea group</taxon>
        <taxon>Methanomicrobia</taxon>
        <taxon>Methanomicrobiales</taxon>
        <taxon>Methanomicrobiaceae</taxon>
        <taxon>Methanoculleus</taxon>
    </lineage>
</organism>
<evidence type="ECO:0000313" key="5">
    <source>
        <dbReference type="Proteomes" id="UP001281203"/>
    </source>
</evidence>
<dbReference type="InterPro" id="IPR000014">
    <property type="entry name" value="PAS"/>
</dbReference>
<dbReference type="InterPro" id="IPR003594">
    <property type="entry name" value="HATPase_dom"/>
</dbReference>
<feature type="domain" description="Histidine kinase/HSP90-like ATPase" evidence="1">
    <location>
        <begin position="304"/>
        <end position="391"/>
    </location>
</feature>
<name>A0ABU3WXU6_9EURY</name>
<dbReference type="InterPro" id="IPR035965">
    <property type="entry name" value="PAS-like_dom_sf"/>
</dbReference>
<dbReference type="Gene3D" id="3.30.565.10">
    <property type="entry name" value="Histidine kinase-like ATPase, C-terminal domain"/>
    <property type="match status" value="1"/>
</dbReference>
<dbReference type="Pfam" id="PF08448">
    <property type="entry name" value="PAS_4"/>
    <property type="match status" value="1"/>
</dbReference>
<dbReference type="Gene3D" id="3.30.450.20">
    <property type="entry name" value="PAS domain"/>
    <property type="match status" value="1"/>
</dbReference>
<dbReference type="RefSeq" id="WP_317063580.1">
    <property type="nucleotide sequence ID" value="NZ_WBKO01000001.1"/>
</dbReference>
<dbReference type="SUPFAM" id="SSF55785">
    <property type="entry name" value="PYP-like sensor domain (PAS domain)"/>
    <property type="match status" value="1"/>
</dbReference>
<dbReference type="InterPro" id="IPR013656">
    <property type="entry name" value="PAS_4"/>
</dbReference>
<dbReference type="NCBIfam" id="TIGR00229">
    <property type="entry name" value="sensory_box"/>
    <property type="match status" value="1"/>
</dbReference>
<dbReference type="SUPFAM" id="SSF55874">
    <property type="entry name" value="ATPase domain of HSP90 chaperone/DNA topoisomerase II/histidine kinase"/>
    <property type="match status" value="1"/>
</dbReference>
<reference evidence="4 5" key="1">
    <citation type="submission" date="2019-10" db="EMBL/GenBank/DDBJ databases">
        <title>Isolation and characterization of Methanoculleus sp. Wushi-C6 from a hot spring well.</title>
        <authorList>
            <person name="Chen S.-C."/>
            <person name="Lan Z.-H."/>
            <person name="You Y.-T."/>
            <person name="Lai M.-C."/>
        </authorList>
    </citation>
    <scope>NUCLEOTIDE SEQUENCE [LARGE SCALE GENOMIC DNA]</scope>
    <source>
        <strain evidence="4 5">Wushi-C6</strain>
    </source>
</reference>
<evidence type="ECO:0000259" key="1">
    <source>
        <dbReference type="Pfam" id="PF02518"/>
    </source>
</evidence>
<dbReference type="PANTHER" id="PTHR43065">
    <property type="entry name" value="SENSOR HISTIDINE KINASE"/>
    <property type="match status" value="1"/>
</dbReference>
<evidence type="ECO:0000259" key="2">
    <source>
        <dbReference type="Pfam" id="PF07568"/>
    </source>
</evidence>
<accession>A0ABU3WXU6</accession>
<proteinExistence type="predicted"/>
<dbReference type="Pfam" id="PF02518">
    <property type="entry name" value="HATPase_c"/>
    <property type="match status" value="1"/>
</dbReference>
<dbReference type="InterPro" id="IPR036390">
    <property type="entry name" value="WH_DNA-bd_sf"/>
</dbReference>
<feature type="domain" description="Signal transduction histidine kinase subgroup 2 dimerisation and phosphoacceptor" evidence="2">
    <location>
        <begin position="201"/>
        <end position="274"/>
    </location>
</feature>
<dbReference type="InterPro" id="IPR011495">
    <property type="entry name" value="Sig_transdc_His_kin_sub2_dim/P"/>
</dbReference>
<dbReference type="SUPFAM" id="SSF46785">
    <property type="entry name" value="Winged helix' DNA-binding domain"/>
    <property type="match status" value="1"/>
</dbReference>
<evidence type="ECO:0000259" key="3">
    <source>
        <dbReference type="Pfam" id="PF08448"/>
    </source>
</evidence>
<feature type="domain" description="PAS fold-4" evidence="3">
    <location>
        <begin position="77"/>
        <end position="181"/>
    </location>
</feature>
<dbReference type="PANTHER" id="PTHR43065:SF23">
    <property type="entry name" value="SENSOR HISTIDINE KINASE PDTAS"/>
    <property type="match status" value="1"/>
</dbReference>
<dbReference type="EMBL" id="WBKO01000001">
    <property type="protein sequence ID" value="MDV2480611.1"/>
    <property type="molecule type" value="Genomic_DNA"/>
</dbReference>
<protein>
    <submittedName>
        <fullName evidence="4">PAS domain-containing protein</fullName>
    </submittedName>
</protein>
<comment type="caution">
    <text evidence="4">The sequence shown here is derived from an EMBL/GenBank/DDBJ whole genome shotgun (WGS) entry which is preliminary data.</text>
</comment>
<dbReference type="InterPro" id="IPR036890">
    <property type="entry name" value="HATPase_C_sf"/>
</dbReference>
<gene>
    <name evidence="4" type="ORF">F8E02_01035</name>
</gene>
<dbReference type="Pfam" id="PF07568">
    <property type="entry name" value="HisKA_2"/>
    <property type="match status" value="1"/>
</dbReference>
<keyword evidence="5" id="KW-1185">Reference proteome</keyword>
<dbReference type="Proteomes" id="UP001281203">
    <property type="component" value="Unassembled WGS sequence"/>
</dbReference>